<evidence type="ECO:0000313" key="2">
    <source>
        <dbReference type="EMBL" id="KAF1936259.1"/>
    </source>
</evidence>
<dbReference type="OrthoDB" id="2157530at2759"/>
<evidence type="ECO:0000259" key="1">
    <source>
        <dbReference type="Pfam" id="PF06985"/>
    </source>
</evidence>
<dbReference type="Proteomes" id="UP000800038">
    <property type="component" value="Unassembled WGS sequence"/>
</dbReference>
<proteinExistence type="predicted"/>
<reference evidence="2" key="1">
    <citation type="journal article" date="2020" name="Stud. Mycol.">
        <title>101 Dothideomycetes genomes: a test case for predicting lifestyles and emergence of pathogens.</title>
        <authorList>
            <person name="Haridas S."/>
            <person name="Albert R."/>
            <person name="Binder M."/>
            <person name="Bloem J."/>
            <person name="Labutti K."/>
            <person name="Salamov A."/>
            <person name="Andreopoulos B."/>
            <person name="Baker S."/>
            <person name="Barry K."/>
            <person name="Bills G."/>
            <person name="Bluhm B."/>
            <person name="Cannon C."/>
            <person name="Castanera R."/>
            <person name="Culley D."/>
            <person name="Daum C."/>
            <person name="Ezra D."/>
            <person name="Gonzalez J."/>
            <person name="Henrissat B."/>
            <person name="Kuo A."/>
            <person name="Liang C."/>
            <person name="Lipzen A."/>
            <person name="Lutzoni F."/>
            <person name="Magnuson J."/>
            <person name="Mondo S."/>
            <person name="Nolan M."/>
            <person name="Ohm R."/>
            <person name="Pangilinan J."/>
            <person name="Park H.-J."/>
            <person name="Ramirez L."/>
            <person name="Alfaro M."/>
            <person name="Sun H."/>
            <person name="Tritt A."/>
            <person name="Yoshinaga Y."/>
            <person name="Zwiers L.-H."/>
            <person name="Turgeon B."/>
            <person name="Goodwin S."/>
            <person name="Spatafora J."/>
            <person name="Crous P."/>
            <person name="Grigoriev I."/>
        </authorList>
    </citation>
    <scope>NUCLEOTIDE SEQUENCE</scope>
    <source>
        <strain evidence="2">CBS 161.51</strain>
    </source>
</reference>
<protein>
    <recommendedName>
        <fullName evidence="1">Heterokaryon incompatibility domain-containing protein</fullName>
    </recommendedName>
</protein>
<keyword evidence="3" id="KW-1185">Reference proteome</keyword>
<name>A0A6A5S907_9PLEO</name>
<feature type="non-terminal residue" evidence="2">
    <location>
        <position position="67"/>
    </location>
</feature>
<feature type="non-terminal residue" evidence="2">
    <location>
        <position position="1"/>
    </location>
</feature>
<gene>
    <name evidence="2" type="ORF">EJ02DRAFT_314249</name>
</gene>
<dbReference type="PANTHER" id="PTHR24148:SF64">
    <property type="entry name" value="HETEROKARYON INCOMPATIBILITY DOMAIN-CONTAINING PROTEIN"/>
    <property type="match status" value="1"/>
</dbReference>
<feature type="domain" description="Heterokaryon incompatibility" evidence="1">
    <location>
        <begin position="5"/>
        <end position="67"/>
    </location>
</feature>
<dbReference type="PANTHER" id="PTHR24148">
    <property type="entry name" value="ANKYRIN REPEAT DOMAIN-CONTAINING PROTEIN 39 HOMOLOG-RELATED"/>
    <property type="match status" value="1"/>
</dbReference>
<evidence type="ECO:0000313" key="3">
    <source>
        <dbReference type="Proteomes" id="UP000800038"/>
    </source>
</evidence>
<dbReference type="AlphaFoldDB" id="A0A6A5S907"/>
<accession>A0A6A5S907</accession>
<dbReference type="Pfam" id="PF06985">
    <property type="entry name" value="HET"/>
    <property type="match status" value="1"/>
</dbReference>
<dbReference type="InterPro" id="IPR010730">
    <property type="entry name" value="HET"/>
</dbReference>
<sequence length="67" mass="7927">GNPEDKKEIIINNQILKVQANLEEALRVLRQKNPTRSGYCVWVDALCINQEDLSERSREVRRMRLIY</sequence>
<organism evidence="2 3">
    <name type="scientific">Clathrospora elynae</name>
    <dbReference type="NCBI Taxonomy" id="706981"/>
    <lineage>
        <taxon>Eukaryota</taxon>
        <taxon>Fungi</taxon>
        <taxon>Dikarya</taxon>
        <taxon>Ascomycota</taxon>
        <taxon>Pezizomycotina</taxon>
        <taxon>Dothideomycetes</taxon>
        <taxon>Pleosporomycetidae</taxon>
        <taxon>Pleosporales</taxon>
        <taxon>Diademaceae</taxon>
        <taxon>Clathrospora</taxon>
    </lineage>
</organism>
<dbReference type="InterPro" id="IPR052895">
    <property type="entry name" value="HetReg/Transcr_Mod"/>
</dbReference>
<dbReference type="EMBL" id="ML976200">
    <property type="protein sequence ID" value="KAF1936259.1"/>
    <property type="molecule type" value="Genomic_DNA"/>
</dbReference>